<dbReference type="GO" id="GO:0009251">
    <property type="term" value="P:glucan catabolic process"/>
    <property type="evidence" value="ECO:0007669"/>
    <property type="project" value="TreeGrafter"/>
</dbReference>
<evidence type="ECO:0000256" key="2">
    <source>
        <dbReference type="ARBA" id="ARBA00004987"/>
    </source>
</evidence>
<keyword evidence="9" id="KW-0624">Polysaccharide degradation</keyword>
<dbReference type="EMBL" id="RBNJ01000163">
    <property type="protein sequence ID" value="RUS35246.1"/>
    <property type="molecule type" value="Genomic_DNA"/>
</dbReference>
<dbReference type="GO" id="GO:0008422">
    <property type="term" value="F:beta-glucosidase activity"/>
    <property type="evidence" value="ECO:0007669"/>
    <property type="project" value="UniProtKB-EC"/>
</dbReference>
<evidence type="ECO:0000259" key="10">
    <source>
        <dbReference type="Pfam" id="PF01915"/>
    </source>
</evidence>
<proteinExistence type="inferred from homology"/>
<evidence type="ECO:0000256" key="6">
    <source>
        <dbReference type="ARBA" id="ARBA00023001"/>
    </source>
</evidence>
<evidence type="ECO:0000256" key="9">
    <source>
        <dbReference type="ARBA" id="ARBA00023326"/>
    </source>
</evidence>
<evidence type="ECO:0000256" key="4">
    <source>
        <dbReference type="ARBA" id="ARBA00012744"/>
    </source>
</evidence>
<keyword evidence="13" id="KW-1185">Reference proteome</keyword>
<keyword evidence="7" id="KW-0119">Carbohydrate metabolism</keyword>
<dbReference type="GO" id="GO:0005576">
    <property type="term" value="C:extracellular region"/>
    <property type="evidence" value="ECO:0007669"/>
    <property type="project" value="UniProtKB-SubCell"/>
</dbReference>
<evidence type="ECO:0000256" key="3">
    <source>
        <dbReference type="ARBA" id="ARBA00005336"/>
    </source>
</evidence>
<keyword evidence="8" id="KW-0326">Glycosidase</keyword>
<comment type="pathway">
    <text evidence="2">Glycan metabolism; cellulose degradation.</text>
</comment>
<sequence length="289" mass="31605">MATRILTPWYLLHQDSGFPAVNFDVFNASKNQGVNVQQDHYKIIRAVGATSTVLQSALPLKKAKSIALISADTGPTIRLLIRVSLLSGNTVYWFSDDSNLQGAASANYTMFSPTRTLVKNTVEGNMGDRNDLNLWYNGNALIEVNPNTIVVLHTVGPVLILWANHPNITAIVYALLPGQESGNALADVLFGDVNPSGRLPHTIAKKASDYPANVLYNSKGLFIDYRWFGHKDIELLYTFNVSDGYGHNQNTGKVAGAKIVQLYLGFPKSAGEPPKVLRGFQKVFLSRSA</sequence>
<name>A0A433QZM4_9FUNG</name>
<organism evidence="12 13">
    <name type="scientific">Jimgerdemannia flammicorona</name>
    <dbReference type="NCBI Taxonomy" id="994334"/>
    <lineage>
        <taxon>Eukaryota</taxon>
        <taxon>Fungi</taxon>
        <taxon>Fungi incertae sedis</taxon>
        <taxon>Mucoromycota</taxon>
        <taxon>Mucoromycotina</taxon>
        <taxon>Endogonomycetes</taxon>
        <taxon>Endogonales</taxon>
        <taxon>Endogonaceae</taxon>
        <taxon>Jimgerdemannia</taxon>
    </lineage>
</organism>
<protein>
    <recommendedName>
        <fullName evidence="4">beta-glucosidase</fullName>
        <ecNumber evidence="4">3.2.1.21</ecNumber>
    </recommendedName>
</protein>
<accession>A0A433QZM4</accession>
<dbReference type="PANTHER" id="PTHR42715:SF2">
    <property type="entry name" value="BETA-GLUCOSIDASE F-RELATED"/>
    <property type="match status" value="1"/>
</dbReference>
<dbReference type="Pfam" id="PF01915">
    <property type="entry name" value="Glyco_hydro_3_C"/>
    <property type="match status" value="1"/>
</dbReference>
<dbReference type="EC" id="3.2.1.21" evidence="4"/>
<evidence type="ECO:0000256" key="5">
    <source>
        <dbReference type="ARBA" id="ARBA00022801"/>
    </source>
</evidence>
<dbReference type="Gene3D" id="3.40.50.1700">
    <property type="entry name" value="Glycoside hydrolase family 3 C-terminal domain"/>
    <property type="match status" value="1"/>
</dbReference>
<dbReference type="InterPro" id="IPR050288">
    <property type="entry name" value="Cellulose_deg_GH3"/>
</dbReference>
<evidence type="ECO:0000313" key="13">
    <source>
        <dbReference type="Proteomes" id="UP000274822"/>
    </source>
</evidence>
<dbReference type="InterPro" id="IPR002772">
    <property type="entry name" value="Glyco_hydro_3_C"/>
</dbReference>
<dbReference type="Pfam" id="PF14310">
    <property type="entry name" value="Fn3-like"/>
    <property type="match status" value="1"/>
</dbReference>
<comment type="caution">
    <text evidence="12">The sequence shown here is derived from an EMBL/GenBank/DDBJ whole genome shotgun (WGS) entry which is preliminary data.</text>
</comment>
<gene>
    <name evidence="12" type="ORF">BC938DRAFT_473724</name>
</gene>
<dbReference type="InterPro" id="IPR036881">
    <property type="entry name" value="Glyco_hydro_3_C_sf"/>
</dbReference>
<dbReference type="SUPFAM" id="SSF52279">
    <property type="entry name" value="Beta-D-glucan exohydrolase, C-terminal domain"/>
    <property type="match status" value="1"/>
</dbReference>
<evidence type="ECO:0000259" key="11">
    <source>
        <dbReference type="Pfam" id="PF14310"/>
    </source>
</evidence>
<dbReference type="AlphaFoldDB" id="A0A433QZM4"/>
<comment type="similarity">
    <text evidence="3">Belongs to the glycosyl hydrolase 3 family.</text>
</comment>
<evidence type="ECO:0000256" key="7">
    <source>
        <dbReference type="ARBA" id="ARBA00023277"/>
    </source>
</evidence>
<feature type="domain" description="Glycoside hydrolase family 3 C-terminal" evidence="10">
    <location>
        <begin position="57"/>
        <end position="229"/>
    </location>
</feature>
<keyword evidence="6" id="KW-0136">Cellulose degradation</keyword>
<evidence type="ECO:0000256" key="8">
    <source>
        <dbReference type="ARBA" id="ARBA00023295"/>
    </source>
</evidence>
<feature type="domain" description="Fibronectin type III-like" evidence="11">
    <location>
        <begin position="259"/>
        <end position="286"/>
    </location>
</feature>
<dbReference type="InterPro" id="IPR026891">
    <property type="entry name" value="Fn3-like"/>
</dbReference>
<evidence type="ECO:0000256" key="1">
    <source>
        <dbReference type="ARBA" id="ARBA00000448"/>
    </source>
</evidence>
<dbReference type="Gene3D" id="2.60.40.10">
    <property type="entry name" value="Immunoglobulins"/>
    <property type="match status" value="1"/>
</dbReference>
<dbReference type="PANTHER" id="PTHR42715">
    <property type="entry name" value="BETA-GLUCOSIDASE"/>
    <property type="match status" value="1"/>
</dbReference>
<comment type="catalytic activity">
    <reaction evidence="1">
        <text>Hydrolysis of terminal, non-reducing beta-D-glucosyl residues with release of beta-D-glucose.</text>
        <dbReference type="EC" id="3.2.1.21"/>
    </reaction>
</comment>
<keyword evidence="5 12" id="KW-0378">Hydrolase</keyword>
<dbReference type="InterPro" id="IPR013783">
    <property type="entry name" value="Ig-like_fold"/>
</dbReference>
<reference evidence="12 13" key="1">
    <citation type="journal article" date="2018" name="New Phytol.">
        <title>Phylogenomics of Endogonaceae and evolution of mycorrhizas within Mucoromycota.</title>
        <authorList>
            <person name="Chang Y."/>
            <person name="Desiro A."/>
            <person name="Na H."/>
            <person name="Sandor L."/>
            <person name="Lipzen A."/>
            <person name="Clum A."/>
            <person name="Barry K."/>
            <person name="Grigoriev I.V."/>
            <person name="Martin F.M."/>
            <person name="Stajich J.E."/>
            <person name="Smith M.E."/>
            <person name="Bonito G."/>
            <person name="Spatafora J.W."/>
        </authorList>
    </citation>
    <scope>NUCLEOTIDE SEQUENCE [LARGE SCALE GENOMIC DNA]</scope>
    <source>
        <strain evidence="12 13">AD002</strain>
    </source>
</reference>
<dbReference type="Proteomes" id="UP000274822">
    <property type="component" value="Unassembled WGS sequence"/>
</dbReference>
<evidence type="ECO:0000313" key="12">
    <source>
        <dbReference type="EMBL" id="RUS35246.1"/>
    </source>
</evidence>